<proteinExistence type="predicted"/>
<accession>A0A385SE00</accession>
<keyword evidence="2" id="KW-1185">Reference proteome</keyword>
<name>A0A385SE00_9BACT</name>
<evidence type="ECO:0000313" key="2">
    <source>
        <dbReference type="Proteomes" id="UP000266183"/>
    </source>
</evidence>
<dbReference type="Proteomes" id="UP000266183">
    <property type="component" value="Chromosome"/>
</dbReference>
<dbReference type="KEGG" id="chk:D4L85_00725"/>
<gene>
    <name evidence="1" type="ORF">D4L85_00725</name>
</gene>
<reference evidence="2" key="1">
    <citation type="submission" date="2018-09" db="EMBL/GenBank/DDBJ databases">
        <title>Chryseolinea sp. KIS68-18 isolated from soil.</title>
        <authorList>
            <person name="Weon H.-Y."/>
            <person name="Kwon S.-W."/>
            <person name="Lee S.A."/>
        </authorList>
    </citation>
    <scope>NUCLEOTIDE SEQUENCE [LARGE SCALE GENOMIC DNA]</scope>
    <source>
        <strain evidence="2">KIS68-18</strain>
    </source>
</reference>
<dbReference type="EMBL" id="CP032382">
    <property type="protein sequence ID" value="AYB29194.1"/>
    <property type="molecule type" value="Genomic_DNA"/>
</dbReference>
<evidence type="ECO:0000313" key="1">
    <source>
        <dbReference type="EMBL" id="AYB29194.1"/>
    </source>
</evidence>
<dbReference type="AlphaFoldDB" id="A0A385SE00"/>
<protein>
    <submittedName>
        <fullName evidence="1">Uncharacterized protein</fullName>
    </submittedName>
</protein>
<sequence length="175" mass="20425">MKGSIETLSKEVFNVLEESEVGSLLSFNKELEKVNFSEFLTYNFGFYSPSYLDRLMFATKEYWEGFSLDNWIDLMHKNSNHELGIRYCLSFLYKYVGIDSLKLFSDFTDIDNVVKTNILTYFESQKGTLAVFDRIYLSELQKFDLRPSDFETVKEKLIKEGASAAVKIHPRKINL</sequence>
<organism evidence="1 2">
    <name type="scientific">Chryseolinea soli</name>
    <dbReference type="NCBI Taxonomy" id="2321403"/>
    <lineage>
        <taxon>Bacteria</taxon>
        <taxon>Pseudomonadati</taxon>
        <taxon>Bacteroidota</taxon>
        <taxon>Cytophagia</taxon>
        <taxon>Cytophagales</taxon>
        <taxon>Fulvivirgaceae</taxon>
        <taxon>Chryseolinea</taxon>
    </lineage>
</organism>
<dbReference type="RefSeq" id="WP_119752517.1">
    <property type="nucleotide sequence ID" value="NZ_CP032382.1"/>
</dbReference>